<dbReference type="PANTHER" id="PTHR21248">
    <property type="entry name" value="CARDIOLIPIN SYNTHASE"/>
    <property type="match status" value="1"/>
</dbReference>
<evidence type="ECO:0000256" key="12">
    <source>
        <dbReference type="HAMAP-Rule" id="MF_00190"/>
    </source>
</evidence>
<evidence type="ECO:0000256" key="2">
    <source>
        <dbReference type="ARBA" id="ARBA00022475"/>
    </source>
</evidence>
<dbReference type="PROSITE" id="PS50035">
    <property type="entry name" value="PLD"/>
    <property type="match status" value="2"/>
</dbReference>
<dbReference type="CDD" id="cd09152">
    <property type="entry name" value="PLDc_EcCLS_like_1"/>
    <property type="match status" value="1"/>
</dbReference>
<dbReference type="SMART" id="SM00155">
    <property type="entry name" value="PLDc"/>
    <property type="match status" value="2"/>
</dbReference>
<dbReference type="InterPro" id="IPR025202">
    <property type="entry name" value="PLD-like_dom"/>
</dbReference>
<dbReference type="InterPro" id="IPR027379">
    <property type="entry name" value="CLS_N"/>
</dbReference>
<dbReference type="Pfam" id="PF13091">
    <property type="entry name" value="PLDc_2"/>
    <property type="match status" value="2"/>
</dbReference>
<evidence type="ECO:0000256" key="6">
    <source>
        <dbReference type="ARBA" id="ARBA00022737"/>
    </source>
</evidence>
<accession>A0ABP9RYH3</accession>
<dbReference type="RefSeq" id="WP_345315761.1">
    <property type="nucleotide sequence ID" value="NZ_BAABLF010000005.1"/>
</dbReference>
<evidence type="ECO:0000256" key="5">
    <source>
        <dbReference type="ARBA" id="ARBA00022692"/>
    </source>
</evidence>
<dbReference type="HAMAP" id="MF_00190">
    <property type="entry name" value="Cardiolipin_synth_ClsA"/>
    <property type="match status" value="1"/>
</dbReference>
<reference evidence="15" key="1">
    <citation type="journal article" date="2019" name="Int. J. Syst. Evol. Microbiol.">
        <title>The Global Catalogue of Microorganisms (GCM) 10K type strain sequencing project: providing services to taxonomists for standard genome sequencing and annotation.</title>
        <authorList>
            <consortium name="The Broad Institute Genomics Platform"/>
            <consortium name="The Broad Institute Genome Sequencing Center for Infectious Disease"/>
            <person name="Wu L."/>
            <person name="Ma J."/>
        </authorList>
    </citation>
    <scope>NUCLEOTIDE SEQUENCE [LARGE SCALE GENOMIC DNA]</scope>
    <source>
        <strain evidence="15">JCM 18720</strain>
    </source>
</reference>
<comment type="catalytic activity">
    <reaction evidence="12">
        <text>2 a 1,2-diacyl-sn-glycero-3-phospho-(1'-sn-glycerol) = a cardiolipin + glycerol</text>
        <dbReference type="Rhea" id="RHEA:31451"/>
        <dbReference type="ChEBI" id="CHEBI:17754"/>
        <dbReference type="ChEBI" id="CHEBI:62237"/>
        <dbReference type="ChEBI" id="CHEBI:64716"/>
    </reaction>
</comment>
<evidence type="ECO:0000313" key="14">
    <source>
        <dbReference type="EMBL" id="GAA5188329.1"/>
    </source>
</evidence>
<dbReference type="Gene3D" id="3.30.870.10">
    <property type="entry name" value="Endonuclease Chain A"/>
    <property type="match status" value="2"/>
</dbReference>
<dbReference type="PANTHER" id="PTHR21248:SF22">
    <property type="entry name" value="PHOSPHOLIPASE D"/>
    <property type="match status" value="1"/>
</dbReference>
<feature type="active site" evidence="12">
    <location>
        <position position="231"/>
    </location>
</feature>
<feature type="active site" evidence="12">
    <location>
        <position position="406"/>
    </location>
</feature>
<evidence type="ECO:0000259" key="13">
    <source>
        <dbReference type="PROSITE" id="PS50035"/>
    </source>
</evidence>
<feature type="active site" evidence="12">
    <location>
        <position position="411"/>
    </location>
</feature>
<gene>
    <name evidence="14" type="primary">cls</name>
    <name evidence="12" type="synonym">clsA</name>
    <name evidence="14" type="ORF">GCM10025772_08100</name>
</gene>
<dbReference type="InterPro" id="IPR030840">
    <property type="entry name" value="CL_synthase_A"/>
</dbReference>
<evidence type="ECO:0000256" key="7">
    <source>
        <dbReference type="ARBA" id="ARBA00022989"/>
    </source>
</evidence>
<evidence type="ECO:0000256" key="3">
    <source>
        <dbReference type="ARBA" id="ARBA00022516"/>
    </source>
</evidence>
<dbReference type="SUPFAM" id="SSF56024">
    <property type="entry name" value="Phospholipase D/nuclease"/>
    <property type="match status" value="2"/>
</dbReference>
<name>A0ABP9RYH3_9GAMM</name>
<comment type="caution">
    <text evidence="14">The sequence shown here is derived from an EMBL/GenBank/DDBJ whole genome shotgun (WGS) entry which is preliminary data.</text>
</comment>
<feature type="transmembrane region" description="Helical" evidence="12">
    <location>
        <begin position="35"/>
        <end position="58"/>
    </location>
</feature>
<dbReference type="Proteomes" id="UP001501600">
    <property type="component" value="Unassembled WGS sequence"/>
</dbReference>
<keyword evidence="7 12" id="KW-1133">Transmembrane helix</keyword>
<organism evidence="14 15">
    <name type="scientific">Ferrimonas gelatinilytica</name>
    <dbReference type="NCBI Taxonomy" id="1255257"/>
    <lineage>
        <taxon>Bacteria</taxon>
        <taxon>Pseudomonadati</taxon>
        <taxon>Pseudomonadota</taxon>
        <taxon>Gammaproteobacteria</taxon>
        <taxon>Alteromonadales</taxon>
        <taxon>Ferrimonadaceae</taxon>
        <taxon>Ferrimonas</taxon>
    </lineage>
</organism>
<evidence type="ECO:0000256" key="11">
    <source>
        <dbReference type="ARBA" id="ARBA00023264"/>
    </source>
</evidence>
<evidence type="ECO:0000256" key="8">
    <source>
        <dbReference type="ARBA" id="ARBA00023098"/>
    </source>
</evidence>
<dbReference type="InterPro" id="IPR022924">
    <property type="entry name" value="Cardiolipin_synthase"/>
</dbReference>
<evidence type="ECO:0000256" key="4">
    <source>
        <dbReference type="ARBA" id="ARBA00022679"/>
    </source>
</evidence>
<feature type="domain" description="PLD phosphodiesterase" evidence="13">
    <location>
        <begin position="399"/>
        <end position="426"/>
    </location>
</feature>
<comment type="function">
    <text evidence="12">Catalyzes the reversible phosphatidyl group transfer from one phosphatidylglycerol molecule to another to form cardiolipin (CL) (diphosphatidylglycerol) and glycerol.</text>
</comment>
<dbReference type="Pfam" id="PF13396">
    <property type="entry name" value="PLDc_N"/>
    <property type="match status" value="1"/>
</dbReference>
<evidence type="ECO:0000313" key="15">
    <source>
        <dbReference type="Proteomes" id="UP001501600"/>
    </source>
</evidence>
<feature type="transmembrane region" description="Helical" evidence="12">
    <location>
        <begin position="7"/>
        <end position="29"/>
    </location>
</feature>
<dbReference type="EC" id="2.7.8.-" evidence="12"/>
<keyword evidence="2 12" id="KW-1003">Cell membrane</keyword>
<keyword evidence="6" id="KW-0677">Repeat</keyword>
<keyword evidence="8 12" id="KW-0443">Lipid metabolism</keyword>
<feature type="active site" evidence="12">
    <location>
        <position position="226"/>
    </location>
</feature>
<protein>
    <recommendedName>
        <fullName evidence="12">Cardiolipin synthase A</fullName>
        <shortName evidence="12">CL synthase</shortName>
        <ecNumber evidence="12">2.7.8.-</ecNumber>
    </recommendedName>
</protein>
<feature type="active site" evidence="12">
    <location>
        <position position="224"/>
    </location>
</feature>
<feature type="active site" evidence="12">
    <location>
        <position position="404"/>
    </location>
</feature>
<sequence>MDKVYQLMGWLSVGAYWLLVAAVSLRVVLKRRTVGVSAAWLMVIYILPLFGVGLYLLIGERNIGRARQRRSAEMADAYRQWFGQLEQSLHHHQHHLGRHAHPLHHLCFQQMGIPATLGNNPTLMQDPKTIFESLLRDIEGARHTIQMEFYIWHPGGHADEVAQALIDAAQRGVEVKLLLDAAGSRDFFKSHWPRQLKEAGVALIAALEVSPLRMFLRRMDLRQHRKIIVLDHEIAYSGSMNLVDPRFFKQKAGVGQWVDVMVRLTGPAVTALAAIHAWDWELEGGERALPELPSGETAPDPSHISDALQVIPSGPTQPERVIQKVLLLGIYHARRQITLCSPYFVPSEHLLEALITAAESGIRVELIVPDKNDSMMVDWASRSYFTELLRAGVKIYRFQGGLLHTKAVLIDDDHCLIGSVNLDMRSLHLNDEITLALDDPTFCAELQTLMGHYKGDSYALDLTIWRQRSLRKKLTEQFFYLFAPLL</sequence>
<dbReference type="NCBIfam" id="TIGR04265">
    <property type="entry name" value="bac_cardiolipin"/>
    <property type="match status" value="1"/>
</dbReference>
<dbReference type="InterPro" id="IPR001736">
    <property type="entry name" value="PLipase_D/transphosphatidylase"/>
</dbReference>
<proteinExistence type="inferred from homology"/>
<keyword evidence="15" id="KW-1185">Reference proteome</keyword>
<keyword evidence="5 12" id="KW-0812">Transmembrane</keyword>
<keyword evidence="3 12" id="KW-0444">Lipid biosynthesis</keyword>
<dbReference type="EMBL" id="BAABLF010000005">
    <property type="protein sequence ID" value="GAA5188329.1"/>
    <property type="molecule type" value="Genomic_DNA"/>
</dbReference>
<evidence type="ECO:0000256" key="9">
    <source>
        <dbReference type="ARBA" id="ARBA00023136"/>
    </source>
</evidence>
<feature type="domain" description="PLD phosphodiesterase" evidence="13">
    <location>
        <begin position="219"/>
        <end position="246"/>
    </location>
</feature>
<keyword evidence="10 12" id="KW-0594">Phospholipid biosynthesis</keyword>
<keyword evidence="4 12" id="KW-0808">Transferase</keyword>
<evidence type="ECO:0000256" key="10">
    <source>
        <dbReference type="ARBA" id="ARBA00023209"/>
    </source>
</evidence>
<keyword evidence="11 12" id="KW-1208">Phospholipid metabolism</keyword>
<comment type="similarity">
    <text evidence="12">Belongs to the phospholipase D family. Cardiolipin synthase subfamily. ClsA sub-subfamily.</text>
</comment>
<keyword evidence="9 12" id="KW-0472">Membrane</keyword>
<evidence type="ECO:0000256" key="1">
    <source>
        <dbReference type="ARBA" id="ARBA00004651"/>
    </source>
</evidence>
<comment type="subcellular location">
    <subcellularLocation>
        <location evidence="1 12">Cell membrane</location>
        <topology evidence="1 12">Multi-pass membrane protein</topology>
    </subcellularLocation>
</comment>